<dbReference type="Ensembl" id="ENSLACT00000006212.1">
    <property type="protein sequence ID" value="ENSLACP00000006160.1"/>
    <property type="gene ID" value="ENSLACG00000005465.1"/>
</dbReference>
<feature type="region of interest" description="Disordered" evidence="1">
    <location>
        <begin position="73"/>
        <end position="174"/>
    </location>
</feature>
<reference evidence="3" key="1">
    <citation type="submission" date="2011-08" db="EMBL/GenBank/DDBJ databases">
        <title>The draft genome of Latimeria chalumnae.</title>
        <authorList>
            <person name="Di Palma F."/>
            <person name="Alfoldi J."/>
            <person name="Johnson J."/>
            <person name="Berlin A."/>
            <person name="Gnerre S."/>
            <person name="Jaffe D."/>
            <person name="MacCallum I."/>
            <person name="Young S."/>
            <person name="Walker B.J."/>
            <person name="Lander E."/>
            <person name="Lindblad-Toh K."/>
        </authorList>
    </citation>
    <scope>NUCLEOTIDE SEQUENCE [LARGE SCALE GENOMIC DNA]</scope>
    <source>
        <strain evidence="3">Wild caught</strain>
    </source>
</reference>
<dbReference type="GeneTree" id="ENSGT00390000006809"/>
<dbReference type="eggNOG" id="ENOG502RZWD">
    <property type="taxonomic scope" value="Eukaryota"/>
</dbReference>
<evidence type="ECO:0000313" key="3">
    <source>
        <dbReference type="Proteomes" id="UP000008672"/>
    </source>
</evidence>
<evidence type="ECO:0000256" key="1">
    <source>
        <dbReference type="SAM" id="MobiDB-lite"/>
    </source>
</evidence>
<feature type="compositionally biased region" description="Basic and acidic residues" evidence="1">
    <location>
        <begin position="136"/>
        <end position="145"/>
    </location>
</feature>
<dbReference type="EMBL" id="AFYH01051127">
    <property type="status" value="NOT_ANNOTATED_CDS"/>
    <property type="molecule type" value="Genomic_DNA"/>
</dbReference>
<name>H3A939_LATCH</name>
<dbReference type="HOGENOM" id="CLU_098331_0_0_1"/>
<proteinExistence type="predicted"/>
<dbReference type="OMA" id="YIPSHLC"/>
<sequence>FPVSLMIKTVRTLFTKVGFLCSEKTVWVNEQYAGSPDRRCLAGKKRLGRVARILLMLIPFQVQDSLGYPVPSSIGQNETIQEIRQSPTKPAGKGSKRKQDDVDWEEEQSWIEALQEELPEEAEEGDVTFEPSKSMTDTEEHRSNNDTESDLESEERGGILMLKETSETEQSKAW</sequence>
<feature type="compositionally biased region" description="Basic and acidic residues" evidence="1">
    <location>
        <begin position="164"/>
        <end position="174"/>
    </location>
</feature>
<dbReference type="AlphaFoldDB" id="H3A939"/>
<feature type="compositionally biased region" description="Acidic residues" evidence="1">
    <location>
        <begin position="102"/>
        <end position="127"/>
    </location>
</feature>
<dbReference type="Proteomes" id="UP000008672">
    <property type="component" value="Unassembled WGS sequence"/>
</dbReference>
<dbReference type="Bgee" id="ENSLACG00000005465">
    <property type="expression patterns" value="Expressed in pelvic fin"/>
</dbReference>
<evidence type="ECO:0000313" key="2">
    <source>
        <dbReference type="Ensembl" id="ENSLACP00000006160.1"/>
    </source>
</evidence>
<keyword evidence="3" id="KW-1185">Reference proteome</keyword>
<dbReference type="EMBL" id="AFYH01051126">
    <property type="status" value="NOT_ANNOTATED_CDS"/>
    <property type="molecule type" value="Genomic_DNA"/>
</dbReference>
<organism evidence="2 3">
    <name type="scientific">Latimeria chalumnae</name>
    <name type="common">Coelacanth</name>
    <dbReference type="NCBI Taxonomy" id="7897"/>
    <lineage>
        <taxon>Eukaryota</taxon>
        <taxon>Metazoa</taxon>
        <taxon>Chordata</taxon>
        <taxon>Craniata</taxon>
        <taxon>Vertebrata</taxon>
        <taxon>Euteleostomi</taxon>
        <taxon>Coelacanthiformes</taxon>
        <taxon>Coelacanthidae</taxon>
        <taxon>Latimeria</taxon>
    </lineage>
</organism>
<dbReference type="STRING" id="7897.ENSLACP00000006160"/>
<protein>
    <submittedName>
        <fullName evidence="2">Uncharacterized protein</fullName>
    </submittedName>
</protein>
<feature type="compositionally biased region" description="Polar residues" evidence="1">
    <location>
        <begin position="73"/>
        <end position="88"/>
    </location>
</feature>
<reference evidence="2" key="2">
    <citation type="submission" date="2025-08" db="UniProtKB">
        <authorList>
            <consortium name="Ensembl"/>
        </authorList>
    </citation>
    <scope>IDENTIFICATION</scope>
</reference>
<dbReference type="InParanoid" id="H3A939"/>
<gene>
    <name evidence="2" type="primary">ORG</name>
</gene>
<accession>H3A939</accession>
<reference evidence="2" key="3">
    <citation type="submission" date="2025-09" db="UniProtKB">
        <authorList>
            <consortium name="Ensembl"/>
        </authorList>
    </citation>
    <scope>IDENTIFICATION</scope>
</reference>